<accession>A0A5C3NP99</accession>
<dbReference type="Proteomes" id="UP000308197">
    <property type="component" value="Unassembled WGS sequence"/>
</dbReference>
<protein>
    <submittedName>
        <fullName evidence="2">Uncharacterized protein</fullName>
    </submittedName>
</protein>
<name>A0A5C3NP99_9APHY</name>
<organism evidence="2 3">
    <name type="scientific">Polyporus arcularius HHB13444</name>
    <dbReference type="NCBI Taxonomy" id="1314778"/>
    <lineage>
        <taxon>Eukaryota</taxon>
        <taxon>Fungi</taxon>
        <taxon>Dikarya</taxon>
        <taxon>Basidiomycota</taxon>
        <taxon>Agaricomycotina</taxon>
        <taxon>Agaricomycetes</taxon>
        <taxon>Polyporales</taxon>
        <taxon>Polyporaceae</taxon>
        <taxon>Polyporus</taxon>
    </lineage>
</organism>
<dbReference type="AlphaFoldDB" id="A0A5C3NP99"/>
<evidence type="ECO:0000313" key="3">
    <source>
        <dbReference type="Proteomes" id="UP000308197"/>
    </source>
</evidence>
<feature type="compositionally biased region" description="Polar residues" evidence="1">
    <location>
        <begin position="26"/>
        <end position="46"/>
    </location>
</feature>
<proteinExistence type="predicted"/>
<keyword evidence="3" id="KW-1185">Reference proteome</keyword>
<sequence length="69" mass="7343">MAGTPPGMAATRRRVPPARPRCWPQGRSSNPLNTPNTSLALRSDTPSALRPPSPLTALSLSFDPRLALP</sequence>
<evidence type="ECO:0000313" key="2">
    <source>
        <dbReference type="EMBL" id="TFK78457.1"/>
    </source>
</evidence>
<evidence type="ECO:0000256" key="1">
    <source>
        <dbReference type="SAM" id="MobiDB-lite"/>
    </source>
</evidence>
<dbReference type="EMBL" id="ML212521">
    <property type="protein sequence ID" value="TFK78457.1"/>
    <property type="molecule type" value="Genomic_DNA"/>
</dbReference>
<dbReference type="InParanoid" id="A0A5C3NP99"/>
<feature type="region of interest" description="Disordered" evidence="1">
    <location>
        <begin position="1"/>
        <end position="69"/>
    </location>
</feature>
<reference evidence="2 3" key="1">
    <citation type="journal article" date="2019" name="Nat. Ecol. Evol.">
        <title>Megaphylogeny resolves global patterns of mushroom evolution.</title>
        <authorList>
            <person name="Varga T."/>
            <person name="Krizsan K."/>
            <person name="Foldi C."/>
            <person name="Dima B."/>
            <person name="Sanchez-Garcia M."/>
            <person name="Sanchez-Ramirez S."/>
            <person name="Szollosi G.J."/>
            <person name="Szarkandi J.G."/>
            <person name="Papp V."/>
            <person name="Albert L."/>
            <person name="Andreopoulos W."/>
            <person name="Angelini C."/>
            <person name="Antonin V."/>
            <person name="Barry K.W."/>
            <person name="Bougher N.L."/>
            <person name="Buchanan P."/>
            <person name="Buyck B."/>
            <person name="Bense V."/>
            <person name="Catcheside P."/>
            <person name="Chovatia M."/>
            <person name="Cooper J."/>
            <person name="Damon W."/>
            <person name="Desjardin D."/>
            <person name="Finy P."/>
            <person name="Geml J."/>
            <person name="Haridas S."/>
            <person name="Hughes K."/>
            <person name="Justo A."/>
            <person name="Karasinski D."/>
            <person name="Kautmanova I."/>
            <person name="Kiss B."/>
            <person name="Kocsube S."/>
            <person name="Kotiranta H."/>
            <person name="LaButti K.M."/>
            <person name="Lechner B.E."/>
            <person name="Liimatainen K."/>
            <person name="Lipzen A."/>
            <person name="Lukacs Z."/>
            <person name="Mihaltcheva S."/>
            <person name="Morgado L.N."/>
            <person name="Niskanen T."/>
            <person name="Noordeloos M.E."/>
            <person name="Ohm R.A."/>
            <person name="Ortiz-Santana B."/>
            <person name="Ovrebo C."/>
            <person name="Racz N."/>
            <person name="Riley R."/>
            <person name="Savchenko A."/>
            <person name="Shiryaev A."/>
            <person name="Soop K."/>
            <person name="Spirin V."/>
            <person name="Szebenyi C."/>
            <person name="Tomsovsky M."/>
            <person name="Tulloss R.E."/>
            <person name="Uehling J."/>
            <person name="Grigoriev I.V."/>
            <person name="Vagvolgyi C."/>
            <person name="Papp T."/>
            <person name="Martin F.M."/>
            <person name="Miettinen O."/>
            <person name="Hibbett D.S."/>
            <person name="Nagy L.G."/>
        </authorList>
    </citation>
    <scope>NUCLEOTIDE SEQUENCE [LARGE SCALE GENOMIC DNA]</scope>
    <source>
        <strain evidence="2 3">HHB13444</strain>
    </source>
</reference>
<gene>
    <name evidence="2" type="ORF">K466DRAFT_592795</name>
</gene>